<accession>A0A8H5G4S8</accession>
<dbReference type="SUPFAM" id="SSF56112">
    <property type="entry name" value="Protein kinase-like (PK-like)"/>
    <property type="match status" value="1"/>
</dbReference>
<dbReference type="PROSITE" id="PS50011">
    <property type="entry name" value="PROTEIN_KINASE_DOM"/>
    <property type="match status" value="1"/>
</dbReference>
<evidence type="ECO:0000313" key="4">
    <source>
        <dbReference type="Proteomes" id="UP000559027"/>
    </source>
</evidence>
<dbReference type="Proteomes" id="UP000559027">
    <property type="component" value="Unassembled WGS sequence"/>
</dbReference>
<protein>
    <recommendedName>
        <fullName evidence="2">Protein kinase domain-containing protein</fullName>
    </recommendedName>
</protein>
<name>A0A8H5G4S8_9AGAR</name>
<evidence type="ECO:0000313" key="3">
    <source>
        <dbReference type="EMBL" id="KAF5358348.1"/>
    </source>
</evidence>
<reference evidence="3 4" key="1">
    <citation type="journal article" date="2020" name="ISME J.">
        <title>Uncovering the hidden diversity of litter-decomposition mechanisms in mushroom-forming fungi.</title>
        <authorList>
            <person name="Floudas D."/>
            <person name="Bentzer J."/>
            <person name="Ahren D."/>
            <person name="Johansson T."/>
            <person name="Persson P."/>
            <person name="Tunlid A."/>
        </authorList>
    </citation>
    <scope>NUCLEOTIDE SEQUENCE [LARGE SCALE GENOMIC DNA]</scope>
    <source>
        <strain evidence="3 4">CBS 146.42</strain>
    </source>
</reference>
<dbReference type="GO" id="GO:0004672">
    <property type="term" value="F:protein kinase activity"/>
    <property type="evidence" value="ECO:0007669"/>
    <property type="project" value="InterPro"/>
</dbReference>
<dbReference type="InterPro" id="IPR011009">
    <property type="entry name" value="Kinase-like_dom_sf"/>
</dbReference>
<dbReference type="EMBL" id="JAACJO010000005">
    <property type="protein sequence ID" value="KAF5358348.1"/>
    <property type="molecule type" value="Genomic_DNA"/>
</dbReference>
<dbReference type="Gene3D" id="1.10.510.10">
    <property type="entry name" value="Transferase(Phosphotransferase) domain 1"/>
    <property type="match status" value="1"/>
</dbReference>
<feature type="compositionally biased region" description="Low complexity" evidence="1">
    <location>
        <begin position="12"/>
        <end position="21"/>
    </location>
</feature>
<dbReference type="SMART" id="SM00220">
    <property type="entry name" value="S_TKc"/>
    <property type="match status" value="1"/>
</dbReference>
<feature type="compositionally biased region" description="Acidic residues" evidence="1">
    <location>
        <begin position="1"/>
        <end position="11"/>
    </location>
</feature>
<dbReference type="OrthoDB" id="3173976at2759"/>
<dbReference type="InterPro" id="IPR000719">
    <property type="entry name" value="Prot_kinase_dom"/>
</dbReference>
<feature type="domain" description="Protein kinase" evidence="2">
    <location>
        <begin position="82"/>
        <end position="326"/>
    </location>
</feature>
<comment type="caution">
    <text evidence="3">The sequence shown here is derived from an EMBL/GenBank/DDBJ whole genome shotgun (WGS) entry which is preliminary data.</text>
</comment>
<dbReference type="AlphaFoldDB" id="A0A8H5G4S8"/>
<dbReference type="GO" id="GO:0005524">
    <property type="term" value="F:ATP binding"/>
    <property type="evidence" value="ECO:0007669"/>
    <property type="project" value="InterPro"/>
</dbReference>
<gene>
    <name evidence="3" type="ORF">D9756_001548</name>
</gene>
<dbReference type="Pfam" id="PF00069">
    <property type="entry name" value="Pkinase"/>
    <property type="match status" value="1"/>
</dbReference>
<sequence>MHDSWDSDYDSDSSSHSPSESSFDEEEVNQRIFPFWPRYRTLIRSRGFHLDTVRDVRDFYDECRRLGQTPRPIPAGIDKERGDDALCPDEGLPANLFRGTRVSDGKKIVLKAVHIASREYDIIRALSRGPLREDPRNHTIPVVDLVEFAIDRIAFIVMEEWSSQLITDDGPCCLSLFFAAIRQCIEHAVFMHSLKMAHLDISLRNLVTDYNGRYAYIDFELARRFDDDPNPRLVHRRGTEVPPECERGEATDPYKIDVWALGVLILRACKLTGYYVPELMHVVKPMLNDRPEGRPSSLAVLRAFDKMVPLIDEERLQMVCRAGASH</sequence>
<proteinExistence type="predicted"/>
<evidence type="ECO:0000256" key="1">
    <source>
        <dbReference type="SAM" id="MobiDB-lite"/>
    </source>
</evidence>
<keyword evidence="4" id="KW-1185">Reference proteome</keyword>
<evidence type="ECO:0000259" key="2">
    <source>
        <dbReference type="PROSITE" id="PS50011"/>
    </source>
</evidence>
<feature type="region of interest" description="Disordered" evidence="1">
    <location>
        <begin position="1"/>
        <end position="25"/>
    </location>
</feature>
<organism evidence="3 4">
    <name type="scientific">Leucocoprinus leucothites</name>
    <dbReference type="NCBI Taxonomy" id="201217"/>
    <lineage>
        <taxon>Eukaryota</taxon>
        <taxon>Fungi</taxon>
        <taxon>Dikarya</taxon>
        <taxon>Basidiomycota</taxon>
        <taxon>Agaricomycotina</taxon>
        <taxon>Agaricomycetes</taxon>
        <taxon>Agaricomycetidae</taxon>
        <taxon>Agaricales</taxon>
        <taxon>Agaricineae</taxon>
        <taxon>Agaricaceae</taxon>
        <taxon>Leucocoprinus</taxon>
    </lineage>
</organism>